<dbReference type="PANTHER" id="PTHR12131:SF1">
    <property type="entry name" value="ATP-DEPENDENT RNA HELICASE SUPV3L1, MITOCHONDRIAL-RELATED"/>
    <property type="match status" value="1"/>
</dbReference>
<dbReference type="InterPro" id="IPR014001">
    <property type="entry name" value="Helicase_ATP-bd"/>
</dbReference>
<protein>
    <submittedName>
        <fullName evidence="8">RNA helicase</fullName>
    </submittedName>
</protein>
<dbReference type="Proteomes" id="UP000464787">
    <property type="component" value="Chromosome"/>
</dbReference>
<dbReference type="PROSITE" id="PS51192">
    <property type="entry name" value="HELICASE_ATP_BIND_1"/>
    <property type="match status" value="1"/>
</dbReference>
<dbReference type="InterPro" id="IPR050699">
    <property type="entry name" value="RNA-DNA_Helicase"/>
</dbReference>
<dbReference type="Gene3D" id="3.40.50.300">
    <property type="entry name" value="P-loop containing nucleotide triphosphate hydrolases"/>
    <property type="match status" value="2"/>
</dbReference>
<proteinExistence type="predicted"/>
<feature type="domain" description="Helicase C-terminal" evidence="7">
    <location>
        <begin position="465"/>
        <end position="610"/>
    </location>
</feature>
<keyword evidence="3 8" id="KW-0347">Helicase</keyword>
<dbReference type="GO" id="GO:0004386">
    <property type="term" value="F:helicase activity"/>
    <property type="evidence" value="ECO:0007669"/>
    <property type="project" value="UniProtKB-KW"/>
</dbReference>
<evidence type="ECO:0000259" key="6">
    <source>
        <dbReference type="PROSITE" id="PS51192"/>
    </source>
</evidence>
<dbReference type="Pfam" id="PF12513">
    <property type="entry name" value="SUV3_C"/>
    <property type="match status" value="1"/>
</dbReference>
<evidence type="ECO:0000313" key="9">
    <source>
        <dbReference type="Proteomes" id="UP000464787"/>
    </source>
</evidence>
<dbReference type="KEGG" id="xyk:GT347_10385"/>
<dbReference type="GO" id="GO:0005524">
    <property type="term" value="F:ATP binding"/>
    <property type="evidence" value="ECO:0007669"/>
    <property type="project" value="UniProtKB-KW"/>
</dbReference>
<evidence type="ECO:0000256" key="1">
    <source>
        <dbReference type="ARBA" id="ARBA00022741"/>
    </source>
</evidence>
<gene>
    <name evidence="8" type="ORF">GT347_10385</name>
</gene>
<dbReference type="InterPro" id="IPR001650">
    <property type="entry name" value="Helicase_C-like"/>
</dbReference>
<dbReference type="Pfam" id="PF00271">
    <property type="entry name" value="Helicase_C"/>
    <property type="match status" value="1"/>
</dbReference>
<evidence type="ECO:0000256" key="2">
    <source>
        <dbReference type="ARBA" id="ARBA00022801"/>
    </source>
</evidence>
<dbReference type="PROSITE" id="PS51194">
    <property type="entry name" value="HELICASE_CTER"/>
    <property type="match status" value="1"/>
</dbReference>
<dbReference type="SUPFAM" id="SSF52540">
    <property type="entry name" value="P-loop containing nucleoside triphosphate hydrolases"/>
    <property type="match status" value="1"/>
</dbReference>
<dbReference type="PANTHER" id="PTHR12131">
    <property type="entry name" value="ATP-DEPENDENT RNA AND DNA HELICASE"/>
    <property type="match status" value="1"/>
</dbReference>
<dbReference type="SMART" id="SM00490">
    <property type="entry name" value="HELICc"/>
    <property type="match status" value="1"/>
</dbReference>
<dbReference type="InterPro" id="IPR055206">
    <property type="entry name" value="DEXQc_SUV3"/>
</dbReference>
<evidence type="ECO:0000256" key="3">
    <source>
        <dbReference type="ARBA" id="ARBA00022806"/>
    </source>
</evidence>
<keyword evidence="4" id="KW-0067">ATP-binding</keyword>
<keyword evidence="5" id="KW-0175">Coiled coil</keyword>
<evidence type="ECO:0000313" key="8">
    <source>
        <dbReference type="EMBL" id="QHJ01490.1"/>
    </source>
</evidence>
<feature type="coiled-coil region" evidence="5">
    <location>
        <begin position="140"/>
        <end position="167"/>
    </location>
</feature>
<dbReference type="EMBL" id="CP047650">
    <property type="protein sequence ID" value="QHJ01490.1"/>
    <property type="molecule type" value="Genomic_DNA"/>
</dbReference>
<name>A0A857JED8_9BURK</name>
<sequence>MPGRSVSLSRSRIAEDVILRVRAARVQVIGKSYRDTGCAGSGRGRTRQGVYFKGSDHHSTSTVVVTNGRSVSAGPWAHGAIRTGKRRACHINALPCAPRAAVHTRQPATCEPAPTLSALVISDSSQDPIQAQAHSEQPSAEALAEQVRELNALLARSQATLVKTENAVAFSVKGEVTVDGHRVEYSLIPAEGVLSQLGRWVKLAPHRQVALLASRLHERSAADFEREVTGFVMNALRRASAAGVETGAYCWDALLRPRERAEIAFQLALDRIDAAAVQRKATHAADRTRESINLAQFPETFKTAAGMRRKIIALLGPTNSGKTHEAMVALQKAKSGVYLAPLRLLALENYERLRALGVPVSLITGEERRVQEGATHVASTVEMVDVQTPVEVAVIDEIQMLGDADRGAAWTAAVCGVPAQTVYLVGSAATRAAIESLAKRLGCECEVHELQRKSKLAMGEKPLESLRQLQTGDAVIAFSRREVLQLAEQVSQAGFSVATIYGNLSPEVRQAQAEAFRAGQAQVVVATDAIGMGLNLPIARVVFTTATKYDGTEDGPIPAWLVQQIGGRAGRFGLAETGTVLGLGGPVHKSIRKLLAAPLEPVPRTGFYVAPSLEHLSQISRVTGETRLLELLALFRRNIDVNDVFFVPTSLTEQSDRARWLDGMKMSLEERFLFSLVPLATRIPKFQELLWSWARAVEKKLPSRIQALGLREGRSSLQDAEDACRIYSAYAWLSYRMPLLFPEGQAAVEMAVEASAFVNGLLKRQNRGGKQHRKPGIPALKR</sequence>
<dbReference type="Pfam" id="PF18147">
    <property type="entry name" value="Suv3_C_1"/>
    <property type="match status" value="1"/>
</dbReference>
<keyword evidence="9" id="KW-1185">Reference proteome</keyword>
<keyword evidence="1" id="KW-0547">Nucleotide-binding</keyword>
<dbReference type="Gene3D" id="1.20.272.40">
    <property type="match status" value="1"/>
</dbReference>
<dbReference type="AlphaFoldDB" id="A0A857JED8"/>
<dbReference type="GO" id="GO:0016787">
    <property type="term" value="F:hydrolase activity"/>
    <property type="evidence" value="ECO:0007669"/>
    <property type="project" value="UniProtKB-KW"/>
</dbReference>
<dbReference type="InterPro" id="IPR027417">
    <property type="entry name" value="P-loop_NTPase"/>
</dbReference>
<evidence type="ECO:0000256" key="5">
    <source>
        <dbReference type="SAM" id="Coils"/>
    </source>
</evidence>
<dbReference type="InterPro" id="IPR041082">
    <property type="entry name" value="Suv3_C_1"/>
</dbReference>
<reference evidence="8 9" key="1">
    <citation type="submission" date="2020-01" db="EMBL/GenBank/DDBJ databases">
        <title>Genome sequencing of strain KACC 21265.</title>
        <authorList>
            <person name="Heo J."/>
            <person name="Kim S.-J."/>
            <person name="Kim J.-S."/>
            <person name="Hong S.-B."/>
            <person name="Kwon S.-W."/>
        </authorList>
    </citation>
    <scope>NUCLEOTIDE SEQUENCE [LARGE SCALE GENOMIC DNA]</scope>
    <source>
        <strain evidence="8 9">KACC 21265</strain>
    </source>
</reference>
<keyword evidence="2" id="KW-0378">Hydrolase</keyword>
<organism evidence="8 9">
    <name type="scientific">Xylophilus rhododendri</name>
    <dbReference type="NCBI Taxonomy" id="2697032"/>
    <lineage>
        <taxon>Bacteria</taxon>
        <taxon>Pseudomonadati</taxon>
        <taxon>Pseudomonadota</taxon>
        <taxon>Betaproteobacteria</taxon>
        <taxon>Burkholderiales</taxon>
        <taxon>Xylophilus</taxon>
    </lineage>
</organism>
<dbReference type="InterPro" id="IPR022192">
    <property type="entry name" value="SUV3_C"/>
</dbReference>
<evidence type="ECO:0000259" key="7">
    <source>
        <dbReference type="PROSITE" id="PS51194"/>
    </source>
</evidence>
<evidence type="ECO:0000256" key="4">
    <source>
        <dbReference type="ARBA" id="ARBA00022840"/>
    </source>
</evidence>
<feature type="domain" description="Helicase ATP-binding" evidence="6">
    <location>
        <begin position="303"/>
        <end position="448"/>
    </location>
</feature>
<dbReference type="SMART" id="SM00487">
    <property type="entry name" value="DEXDc"/>
    <property type="match status" value="1"/>
</dbReference>
<accession>A0A857JED8</accession>
<dbReference type="Pfam" id="PF22527">
    <property type="entry name" value="DEXQc_Suv3"/>
    <property type="match status" value="1"/>
</dbReference>
<dbReference type="Gene3D" id="1.20.58.1080">
    <property type="match status" value="1"/>
</dbReference>